<evidence type="ECO:0000313" key="3">
    <source>
        <dbReference type="Proteomes" id="UP000680750"/>
    </source>
</evidence>
<dbReference type="KEGG" id="aser:Asera_14590"/>
<feature type="transmembrane region" description="Helical" evidence="1">
    <location>
        <begin position="116"/>
        <end position="138"/>
    </location>
</feature>
<protein>
    <submittedName>
        <fullName evidence="2">Uncharacterized protein</fullName>
    </submittedName>
</protein>
<dbReference type="Proteomes" id="UP000680750">
    <property type="component" value="Chromosome"/>
</dbReference>
<keyword evidence="1" id="KW-0472">Membrane</keyword>
<reference evidence="2" key="1">
    <citation type="submission" date="2020-08" db="EMBL/GenBank/DDBJ databases">
        <title>Whole genome shotgun sequence of Actinocatenispora sera NBRC 101916.</title>
        <authorList>
            <person name="Komaki H."/>
            <person name="Tamura T."/>
        </authorList>
    </citation>
    <scope>NUCLEOTIDE SEQUENCE</scope>
    <source>
        <strain evidence="2">NBRC 101916</strain>
    </source>
</reference>
<name>A0A810KYN8_9ACTN</name>
<dbReference type="OrthoDB" id="5180668at2"/>
<evidence type="ECO:0000256" key="1">
    <source>
        <dbReference type="SAM" id="Phobius"/>
    </source>
</evidence>
<keyword evidence="1" id="KW-0812">Transmembrane</keyword>
<organism evidence="2 3">
    <name type="scientific">Actinocatenispora sera</name>
    <dbReference type="NCBI Taxonomy" id="390989"/>
    <lineage>
        <taxon>Bacteria</taxon>
        <taxon>Bacillati</taxon>
        <taxon>Actinomycetota</taxon>
        <taxon>Actinomycetes</taxon>
        <taxon>Micromonosporales</taxon>
        <taxon>Micromonosporaceae</taxon>
        <taxon>Actinocatenispora</taxon>
    </lineage>
</organism>
<proteinExistence type="predicted"/>
<sequence length="140" mass="14937">MTSPPTALLTVNASNPNFSMGLVQPEAVLDGWPIRLSWGWNQLPVRPGRHRLRVQARAPLRAFGSADLILDAHPGQRVVVYYASPYVASFVWSQPGAIGFAPVQSSGRAAALVSRLVPAGIALLMMLVIGILVIVATVSQ</sequence>
<evidence type="ECO:0000313" key="2">
    <source>
        <dbReference type="EMBL" id="BCJ27351.1"/>
    </source>
</evidence>
<dbReference type="AlphaFoldDB" id="A0A810KYN8"/>
<accession>A0A810KYN8</accession>
<keyword evidence="1" id="KW-1133">Transmembrane helix</keyword>
<dbReference type="RefSeq" id="WP_030447640.1">
    <property type="nucleotide sequence ID" value="NZ_AP023354.1"/>
</dbReference>
<keyword evidence="3" id="KW-1185">Reference proteome</keyword>
<dbReference type="EMBL" id="AP023354">
    <property type="protein sequence ID" value="BCJ27351.1"/>
    <property type="molecule type" value="Genomic_DNA"/>
</dbReference>
<gene>
    <name evidence="2" type="ORF">Asera_14590</name>
</gene>